<keyword evidence="2" id="KW-1185">Reference proteome</keyword>
<evidence type="ECO:0008006" key="3">
    <source>
        <dbReference type="Google" id="ProtNLM"/>
    </source>
</evidence>
<dbReference type="Proteomes" id="UP000799437">
    <property type="component" value="Unassembled WGS sequence"/>
</dbReference>
<evidence type="ECO:0000313" key="1">
    <source>
        <dbReference type="EMBL" id="KAF2762706.1"/>
    </source>
</evidence>
<gene>
    <name evidence="1" type="ORF">EJ05DRAFT_471663</name>
</gene>
<dbReference type="EMBL" id="ML996565">
    <property type="protein sequence ID" value="KAF2762706.1"/>
    <property type="molecule type" value="Genomic_DNA"/>
</dbReference>
<protein>
    <recommendedName>
        <fullName evidence="3">Protein kinase domain-containing protein</fullName>
    </recommendedName>
</protein>
<dbReference type="OrthoDB" id="3432781at2759"/>
<reference evidence="1" key="1">
    <citation type="journal article" date="2020" name="Stud. Mycol.">
        <title>101 Dothideomycetes genomes: a test case for predicting lifestyles and emergence of pathogens.</title>
        <authorList>
            <person name="Haridas S."/>
            <person name="Albert R."/>
            <person name="Binder M."/>
            <person name="Bloem J."/>
            <person name="Labutti K."/>
            <person name="Salamov A."/>
            <person name="Andreopoulos B."/>
            <person name="Baker S."/>
            <person name="Barry K."/>
            <person name="Bills G."/>
            <person name="Bluhm B."/>
            <person name="Cannon C."/>
            <person name="Castanera R."/>
            <person name="Culley D."/>
            <person name="Daum C."/>
            <person name="Ezra D."/>
            <person name="Gonzalez J."/>
            <person name="Henrissat B."/>
            <person name="Kuo A."/>
            <person name="Liang C."/>
            <person name="Lipzen A."/>
            <person name="Lutzoni F."/>
            <person name="Magnuson J."/>
            <person name="Mondo S."/>
            <person name="Nolan M."/>
            <person name="Ohm R."/>
            <person name="Pangilinan J."/>
            <person name="Park H.-J."/>
            <person name="Ramirez L."/>
            <person name="Alfaro M."/>
            <person name="Sun H."/>
            <person name="Tritt A."/>
            <person name="Yoshinaga Y."/>
            <person name="Zwiers L.-H."/>
            <person name="Turgeon B."/>
            <person name="Goodwin S."/>
            <person name="Spatafora J."/>
            <person name="Crous P."/>
            <person name="Grigoriev I."/>
        </authorList>
    </citation>
    <scope>NUCLEOTIDE SEQUENCE</scope>
    <source>
        <strain evidence="1">CBS 121739</strain>
    </source>
</reference>
<dbReference type="InterPro" id="IPR025213">
    <property type="entry name" value="Sim4_Fta2"/>
</dbReference>
<dbReference type="AlphaFoldDB" id="A0A6A6WKL3"/>
<name>A0A6A6WKL3_9PEZI</name>
<dbReference type="GeneID" id="54484065"/>
<accession>A0A6A6WKL3</accession>
<dbReference type="Pfam" id="PF13095">
    <property type="entry name" value="FTA2"/>
    <property type="match status" value="2"/>
</dbReference>
<evidence type="ECO:0000313" key="2">
    <source>
        <dbReference type="Proteomes" id="UP000799437"/>
    </source>
</evidence>
<organism evidence="1 2">
    <name type="scientific">Pseudovirgaria hyperparasitica</name>
    <dbReference type="NCBI Taxonomy" id="470096"/>
    <lineage>
        <taxon>Eukaryota</taxon>
        <taxon>Fungi</taxon>
        <taxon>Dikarya</taxon>
        <taxon>Ascomycota</taxon>
        <taxon>Pezizomycotina</taxon>
        <taxon>Dothideomycetes</taxon>
        <taxon>Dothideomycetes incertae sedis</taxon>
        <taxon>Acrospermales</taxon>
        <taxon>Acrospermaceae</taxon>
        <taxon>Pseudovirgaria</taxon>
    </lineage>
</organism>
<proteinExistence type="predicted"/>
<dbReference type="RefSeq" id="XP_033605157.1">
    <property type="nucleotide sequence ID" value="XM_033743011.1"/>
</dbReference>
<sequence length="309" mass="36118">MPSVSHLYSGRRLLPPCDGPKLGPFKLNNQPITFEKLLSDNYPTKPSSFGGTSSSLGAGCSYVFQANIGDSKYAIKIFKFYHLDKSGDVEKALKKDLTNESTIIYNSDPFYAECRAYGKIRQYQEHQGRELRSRKWKRRRNARTTPLAVPCYGYLFLQFDDYSDLFRDDFGVSAWDRTEEDDIAQIPLRGLVKQLMNDEEPLRNPRQMLRDLDTLLEIDVWQRDVFVRNYLEGLLIDFDIAWTKPHWMFLLLSQEQLNEERQEHYVDYDNMFLEVYGRDHIAKVRATVNVGYRAKLRGWSWPGRLLSLA</sequence>